<organism evidence="2">
    <name type="scientific">Streptomyces haneummycinicus</name>
    <dbReference type="NCBI Taxonomy" id="3074435"/>
    <lineage>
        <taxon>Bacteria</taxon>
        <taxon>Bacillati</taxon>
        <taxon>Actinomycetota</taxon>
        <taxon>Actinomycetes</taxon>
        <taxon>Kitasatosporales</taxon>
        <taxon>Streptomycetaceae</taxon>
        <taxon>Streptomyces</taxon>
    </lineage>
</organism>
<feature type="compositionally biased region" description="Pro residues" evidence="1">
    <location>
        <begin position="236"/>
        <end position="245"/>
    </location>
</feature>
<feature type="compositionally biased region" description="Polar residues" evidence="1">
    <location>
        <begin position="263"/>
        <end position="282"/>
    </location>
</feature>
<feature type="region of interest" description="Disordered" evidence="1">
    <location>
        <begin position="227"/>
        <end position="282"/>
    </location>
</feature>
<reference evidence="2" key="1">
    <citation type="submission" date="2024-06" db="EMBL/GenBank/DDBJ databases">
        <authorList>
            <consortium name="consrtm"/>
            <person name="Uemura M."/>
            <person name="Terahara T."/>
        </authorList>
    </citation>
    <scope>NUCLEOTIDE SEQUENCE</scope>
    <source>
        <strain evidence="2">KM77-8</strain>
    </source>
</reference>
<sequence length="282" mass="29243">MVCNRPTSAAELQARAIENSGHAGLLADDGASRGNLFSGGADEQALVLSIATRRRDPAARSRAGYFAYFSDPANAVRTALSFIAEAGREIGQSTRARFRGQRPRVSRGGLYPLVRAFATVVQRDVVVAAVSGDLLAGRTSVYADLVAYDEVAHHSGPAGRDTEKVLQRLDRALALIEHVAEHAPARTGSSSCPTTARAPARPSAPATASPSATWCGPAADCPCRAAPGTPTAARRPAPPSAPPCAGPSRRTTGSTVPPAAPNRSCSPPATWAWSPSRTCRTG</sequence>
<evidence type="ECO:0000313" key="2">
    <source>
        <dbReference type="EMBL" id="BFO17069.1"/>
    </source>
</evidence>
<gene>
    <name evidence="2" type="ORF">SHKM778_34570</name>
</gene>
<protein>
    <submittedName>
        <fullName evidence="2">Uncharacterized protein</fullName>
    </submittedName>
</protein>
<proteinExistence type="predicted"/>
<evidence type="ECO:0000256" key="1">
    <source>
        <dbReference type="SAM" id="MobiDB-lite"/>
    </source>
</evidence>
<dbReference type="AlphaFoldDB" id="A0AAT9HID3"/>
<feature type="compositionally biased region" description="Low complexity" evidence="1">
    <location>
        <begin position="193"/>
        <end position="211"/>
    </location>
</feature>
<feature type="region of interest" description="Disordered" evidence="1">
    <location>
        <begin position="184"/>
        <end position="211"/>
    </location>
</feature>
<reference evidence="2" key="2">
    <citation type="submission" date="2024-07" db="EMBL/GenBank/DDBJ databases">
        <title>Streptomyces haneummycinica sp. nov., a new antibiotic-producing actinobacterium isolated from marine sediment.</title>
        <authorList>
            <person name="Uemura M."/>
            <person name="Hamada M."/>
            <person name="Hirano S."/>
            <person name="Kobayashi K."/>
            <person name="Ohshiro T."/>
            <person name="Kobayashi T."/>
            <person name="Terahara T."/>
        </authorList>
    </citation>
    <scope>NUCLEOTIDE SEQUENCE</scope>
    <source>
        <strain evidence="2">KM77-8</strain>
    </source>
</reference>
<dbReference type="EMBL" id="AP035768">
    <property type="protein sequence ID" value="BFO17069.1"/>
    <property type="molecule type" value="Genomic_DNA"/>
</dbReference>
<accession>A0AAT9HID3</accession>
<name>A0AAT9HID3_9ACTN</name>